<feature type="region of interest" description="Disordered" evidence="5">
    <location>
        <begin position="238"/>
        <end position="269"/>
    </location>
</feature>
<accession>A0A9P5ZD07</accession>
<dbReference type="EMBL" id="MU155137">
    <property type="protein sequence ID" value="KAF9485192.1"/>
    <property type="molecule type" value="Genomic_DNA"/>
</dbReference>
<keyword evidence="4 6" id="KW-0472">Membrane</keyword>
<feature type="region of interest" description="Disordered" evidence="5">
    <location>
        <begin position="58"/>
        <end position="90"/>
    </location>
</feature>
<feature type="compositionally biased region" description="Low complexity" evidence="5">
    <location>
        <begin position="66"/>
        <end position="90"/>
    </location>
</feature>
<feature type="compositionally biased region" description="Basic and acidic residues" evidence="5">
    <location>
        <begin position="325"/>
        <end position="337"/>
    </location>
</feature>
<feature type="region of interest" description="Disordered" evidence="5">
    <location>
        <begin position="452"/>
        <end position="477"/>
    </location>
</feature>
<comment type="caution">
    <text evidence="7">The sequence shown here is derived from an EMBL/GenBank/DDBJ whole genome shotgun (WGS) entry which is preliminary data.</text>
</comment>
<name>A0A9P5ZD07_9AGAR</name>
<dbReference type="OrthoDB" id="2670057at2759"/>
<evidence type="ECO:0000256" key="5">
    <source>
        <dbReference type="SAM" id="MobiDB-lite"/>
    </source>
</evidence>
<sequence length="477" mass="51598">MVAHGRPLHLAKRQAGTDPLVIPTAAGVITDGVTSVNTAVGTATNGLAFDSSAVTSVTESAPPLAPTNTAPPTITPTVSSTSSTSSTETATPTEAAVTAASKNIALSTVIGTCVGAFIGASALIIFGVWIYRRYSRSLKKRAMSRGPLSLGRNMTADQARRRSRLEPWNKLEDGDDKWEGMYQTKERETDQVAPMEKLTMFKKTPSVRTAYTHKSTDVSAFDFPQSYADFDPKLAETLSTSSGKLPEPRPFMGRIDADPPQSWNSNGSQSYLSVRTQMSSGAMSPSLHMAIPTPPPTASQAHIWESAEVVHEVVHYSEAQSANVEHSDTLQVEDQRRSTHNPFFGARDADPRRSRSNSVSRSRSNSITTKSPTAKGKERMRYSNDPFDDINESMPRPKFVQHLATASSSSTESKEKALQSLIAALDITEDDARTRLRIASMQPSLISNVSSMGGDIEDVTRDFPLPPSRSEGSNHLP</sequence>
<feature type="region of interest" description="Disordered" evidence="5">
    <location>
        <begin position="154"/>
        <end position="173"/>
    </location>
</feature>
<evidence type="ECO:0000313" key="7">
    <source>
        <dbReference type="EMBL" id="KAF9485192.1"/>
    </source>
</evidence>
<comment type="subcellular location">
    <subcellularLocation>
        <location evidence="1">Membrane</location>
        <topology evidence="1">Single-pass membrane protein</topology>
    </subcellularLocation>
</comment>
<keyword evidence="8" id="KW-1185">Reference proteome</keyword>
<dbReference type="Proteomes" id="UP000807469">
    <property type="component" value="Unassembled WGS sequence"/>
</dbReference>
<dbReference type="AlphaFoldDB" id="A0A9P5ZD07"/>
<feature type="compositionally biased region" description="Basic and acidic residues" evidence="5">
    <location>
        <begin position="158"/>
        <end position="172"/>
    </location>
</feature>
<dbReference type="InterPro" id="IPR051694">
    <property type="entry name" value="Immunoregulatory_rcpt-like"/>
</dbReference>
<dbReference type="PANTHER" id="PTHR15549">
    <property type="entry name" value="PAIRED IMMUNOGLOBULIN-LIKE TYPE 2 RECEPTOR"/>
    <property type="match status" value="1"/>
</dbReference>
<dbReference type="GO" id="GO:0071944">
    <property type="term" value="C:cell periphery"/>
    <property type="evidence" value="ECO:0007669"/>
    <property type="project" value="UniProtKB-ARBA"/>
</dbReference>
<reference evidence="7" key="1">
    <citation type="submission" date="2020-11" db="EMBL/GenBank/DDBJ databases">
        <authorList>
            <consortium name="DOE Joint Genome Institute"/>
            <person name="Ahrendt S."/>
            <person name="Riley R."/>
            <person name="Andreopoulos W."/>
            <person name="Labutti K."/>
            <person name="Pangilinan J."/>
            <person name="Ruiz-Duenas F.J."/>
            <person name="Barrasa J.M."/>
            <person name="Sanchez-Garcia M."/>
            <person name="Camarero S."/>
            <person name="Miyauchi S."/>
            <person name="Serrano A."/>
            <person name="Linde D."/>
            <person name="Babiker R."/>
            <person name="Drula E."/>
            <person name="Ayuso-Fernandez I."/>
            <person name="Pacheco R."/>
            <person name="Padilla G."/>
            <person name="Ferreira P."/>
            <person name="Barriuso J."/>
            <person name="Kellner H."/>
            <person name="Castanera R."/>
            <person name="Alfaro M."/>
            <person name="Ramirez L."/>
            <person name="Pisabarro A.G."/>
            <person name="Kuo A."/>
            <person name="Tritt A."/>
            <person name="Lipzen A."/>
            <person name="He G."/>
            <person name="Yan M."/>
            <person name="Ng V."/>
            <person name="Cullen D."/>
            <person name="Martin F."/>
            <person name="Rosso M.-N."/>
            <person name="Henrissat B."/>
            <person name="Hibbett D."/>
            <person name="Martinez A.T."/>
            <person name="Grigoriev I.V."/>
        </authorList>
    </citation>
    <scope>NUCLEOTIDE SEQUENCE</scope>
    <source>
        <strain evidence="7">CIRM-BRFM 674</strain>
    </source>
</reference>
<keyword evidence="3 6" id="KW-1133">Transmembrane helix</keyword>
<evidence type="ECO:0000313" key="8">
    <source>
        <dbReference type="Proteomes" id="UP000807469"/>
    </source>
</evidence>
<evidence type="ECO:0000256" key="6">
    <source>
        <dbReference type="SAM" id="Phobius"/>
    </source>
</evidence>
<protein>
    <submittedName>
        <fullName evidence="7">Uncharacterized protein</fullName>
    </submittedName>
</protein>
<feature type="region of interest" description="Disordered" evidence="5">
    <location>
        <begin position="320"/>
        <end position="393"/>
    </location>
</feature>
<proteinExistence type="predicted"/>
<dbReference type="GO" id="GO:0016020">
    <property type="term" value="C:membrane"/>
    <property type="evidence" value="ECO:0007669"/>
    <property type="project" value="UniProtKB-SubCell"/>
</dbReference>
<evidence type="ECO:0000256" key="1">
    <source>
        <dbReference type="ARBA" id="ARBA00004167"/>
    </source>
</evidence>
<evidence type="ECO:0000256" key="4">
    <source>
        <dbReference type="ARBA" id="ARBA00023136"/>
    </source>
</evidence>
<keyword evidence="2 6" id="KW-0812">Transmembrane</keyword>
<feature type="transmembrane region" description="Helical" evidence="6">
    <location>
        <begin position="109"/>
        <end position="131"/>
    </location>
</feature>
<evidence type="ECO:0000256" key="2">
    <source>
        <dbReference type="ARBA" id="ARBA00022692"/>
    </source>
</evidence>
<organism evidence="7 8">
    <name type="scientific">Pholiota conissans</name>
    <dbReference type="NCBI Taxonomy" id="109636"/>
    <lineage>
        <taxon>Eukaryota</taxon>
        <taxon>Fungi</taxon>
        <taxon>Dikarya</taxon>
        <taxon>Basidiomycota</taxon>
        <taxon>Agaricomycotina</taxon>
        <taxon>Agaricomycetes</taxon>
        <taxon>Agaricomycetidae</taxon>
        <taxon>Agaricales</taxon>
        <taxon>Agaricineae</taxon>
        <taxon>Strophariaceae</taxon>
        <taxon>Pholiota</taxon>
    </lineage>
</organism>
<gene>
    <name evidence="7" type="ORF">BDN70DRAFT_679190</name>
</gene>
<feature type="compositionally biased region" description="Low complexity" evidence="5">
    <location>
        <begin position="356"/>
        <end position="366"/>
    </location>
</feature>
<evidence type="ECO:0000256" key="3">
    <source>
        <dbReference type="ARBA" id="ARBA00022989"/>
    </source>
</evidence>